<gene>
    <name evidence="9" type="primary">trpF</name>
    <name evidence="11" type="ORF">IQ236_05140</name>
</gene>
<keyword evidence="8 9" id="KW-0413">Isomerase</keyword>
<evidence type="ECO:0000256" key="1">
    <source>
        <dbReference type="ARBA" id="ARBA00001164"/>
    </source>
</evidence>
<dbReference type="RefSeq" id="WP_193868267.1">
    <property type="nucleotide sequence ID" value="NZ_JADEWU010000007.1"/>
</dbReference>
<dbReference type="Proteomes" id="UP000640725">
    <property type="component" value="Unassembled WGS sequence"/>
</dbReference>
<evidence type="ECO:0000256" key="2">
    <source>
        <dbReference type="ARBA" id="ARBA00004664"/>
    </source>
</evidence>
<dbReference type="InterPro" id="IPR044643">
    <property type="entry name" value="TrpF_fam"/>
</dbReference>
<dbReference type="InterPro" id="IPR013785">
    <property type="entry name" value="Aldolase_TIM"/>
</dbReference>
<dbReference type="PANTHER" id="PTHR42894">
    <property type="entry name" value="N-(5'-PHOSPHORIBOSYL)ANTHRANILATE ISOMERASE"/>
    <property type="match status" value="1"/>
</dbReference>
<evidence type="ECO:0000256" key="3">
    <source>
        <dbReference type="ARBA" id="ARBA00012572"/>
    </source>
</evidence>
<dbReference type="SUPFAM" id="SSF51366">
    <property type="entry name" value="Ribulose-phoshate binding barrel"/>
    <property type="match status" value="1"/>
</dbReference>
<evidence type="ECO:0000259" key="10">
    <source>
        <dbReference type="Pfam" id="PF00697"/>
    </source>
</evidence>
<sequence length="219" mass="24194">MRIKICGITQPDQGYAIAQLGVTVLGFICVPSSPRYITSAQIRNILKDLPNAVQTIGVFANASLEQIHQTVIETGLTGVQLHGHESPDFCDRLRQILPQIELIKAFRIQSQATLLQTQNYFNFIDTLLLDAYHPQQLGGTGHTLDWQSLQQFSPPCSWFLAGGLTPDNIQDALQQLKPDGIDLSSGVERSPGDKDLAKVRQLLKAIERVLLELKTPNIA</sequence>
<comment type="similarity">
    <text evidence="9">Belongs to the TrpF family.</text>
</comment>
<accession>A0ABR9U845</accession>
<keyword evidence="7 9" id="KW-0057">Aromatic amino acid biosynthesis</keyword>
<name>A0ABR9U845_9CYAN</name>
<dbReference type="PANTHER" id="PTHR42894:SF1">
    <property type="entry name" value="N-(5'-PHOSPHORIBOSYL)ANTHRANILATE ISOMERASE"/>
    <property type="match status" value="1"/>
</dbReference>
<evidence type="ECO:0000256" key="8">
    <source>
        <dbReference type="ARBA" id="ARBA00023235"/>
    </source>
</evidence>
<evidence type="ECO:0000313" key="12">
    <source>
        <dbReference type="Proteomes" id="UP000640725"/>
    </source>
</evidence>
<dbReference type="Pfam" id="PF00697">
    <property type="entry name" value="PRAI"/>
    <property type="match status" value="1"/>
</dbReference>
<comment type="caution">
    <text evidence="11">The sequence shown here is derived from an EMBL/GenBank/DDBJ whole genome shotgun (WGS) entry which is preliminary data.</text>
</comment>
<comment type="pathway">
    <text evidence="2 9">Amino-acid biosynthesis; L-tryptophan biosynthesis; L-tryptophan from chorismate: step 3/5.</text>
</comment>
<keyword evidence="6 9" id="KW-0822">Tryptophan biosynthesis</keyword>
<feature type="domain" description="N-(5'phosphoribosyl) anthranilate isomerase (PRAI)" evidence="10">
    <location>
        <begin position="3"/>
        <end position="204"/>
    </location>
</feature>
<keyword evidence="12" id="KW-1185">Reference proteome</keyword>
<evidence type="ECO:0000256" key="5">
    <source>
        <dbReference type="ARBA" id="ARBA00022605"/>
    </source>
</evidence>
<dbReference type="CDD" id="cd00405">
    <property type="entry name" value="PRAI"/>
    <property type="match status" value="1"/>
</dbReference>
<organism evidence="11 12">
    <name type="scientific">Planktothrix mougeotii LEGE 06226</name>
    <dbReference type="NCBI Taxonomy" id="1828728"/>
    <lineage>
        <taxon>Bacteria</taxon>
        <taxon>Bacillati</taxon>
        <taxon>Cyanobacteriota</taxon>
        <taxon>Cyanophyceae</taxon>
        <taxon>Oscillatoriophycideae</taxon>
        <taxon>Oscillatoriales</taxon>
        <taxon>Microcoleaceae</taxon>
        <taxon>Planktothrix</taxon>
    </lineage>
</organism>
<comment type="catalytic activity">
    <reaction evidence="1 9">
        <text>N-(5-phospho-beta-D-ribosyl)anthranilate = 1-(2-carboxyphenylamino)-1-deoxy-D-ribulose 5-phosphate</text>
        <dbReference type="Rhea" id="RHEA:21540"/>
        <dbReference type="ChEBI" id="CHEBI:18277"/>
        <dbReference type="ChEBI" id="CHEBI:58613"/>
        <dbReference type="EC" id="5.3.1.24"/>
    </reaction>
</comment>
<dbReference type="EC" id="5.3.1.24" evidence="3 9"/>
<dbReference type="InterPro" id="IPR011060">
    <property type="entry name" value="RibuloseP-bd_barrel"/>
</dbReference>
<evidence type="ECO:0000256" key="4">
    <source>
        <dbReference type="ARBA" id="ARBA00022272"/>
    </source>
</evidence>
<reference evidence="11 12" key="1">
    <citation type="submission" date="2020-10" db="EMBL/GenBank/DDBJ databases">
        <authorList>
            <person name="Castelo-Branco R."/>
            <person name="Eusebio N."/>
            <person name="Adriana R."/>
            <person name="Vieira A."/>
            <person name="Brugerolle De Fraissinette N."/>
            <person name="Rezende De Castro R."/>
            <person name="Schneider M.P."/>
            <person name="Vasconcelos V."/>
            <person name="Leao P.N."/>
        </authorList>
    </citation>
    <scope>NUCLEOTIDE SEQUENCE [LARGE SCALE GENOMIC DNA]</scope>
    <source>
        <strain evidence="11 12">LEGE 06226</strain>
    </source>
</reference>
<evidence type="ECO:0000256" key="7">
    <source>
        <dbReference type="ARBA" id="ARBA00023141"/>
    </source>
</evidence>
<keyword evidence="5 9" id="KW-0028">Amino-acid biosynthesis</keyword>
<dbReference type="InterPro" id="IPR001240">
    <property type="entry name" value="PRAI_dom"/>
</dbReference>
<evidence type="ECO:0000256" key="9">
    <source>
        <dbReference type="HAMAP-Rule" id="MF_00135"/>
    </source>
</evidence>
<dbReference type="NCBIfam" id="NF002298">
    <property type="entry name" value="PRK01222.1-4"/>
    <property type="match status" value="1"/>
</dbReference>
<dbReference type="GO" id="GO:0004640">
    <property type="term" value="F:phosphoribosylanthranilate isomerase activity"/>
    <property type="evidence" value="ECO:0007669"/>
    <property type="project" value="UniProtKB-EC"/>
</dbReference>
<proteinExistence type="inferred from homology"/>
<dbReference type="HAMAP" id="MF_00135">
    <property type="entry name" value="PRAI"/>
    <property type="match status" value="1"/>
</dbReference>
<evidence type="ECO:0000256" key="6">
    <source>
        <dbReference type="ARBA" id="ARBA00022822"/>
    </source>
</evidence>
<evidence type="ECO:0000313" key="11">
    <source>
        <dbReference type="EMBL" id="MBE9142607.1"/>
    </source>
</evidence>
<protein>
    <recommendedName>
        <fullName evidence="4 9">N-(5'-phosphoribosyl)anthranilate isomerase</fullName>
        <shortName evidence="9">PRAI</shortName>
        <ecNumber evidence="3 9">5.3.1.24</ecNumber>
    </recommendedName>
</protein>
<dbReference type="EMBL" id="JADEWU010000007">
    <property type="protein sequence ID" value="MBE9142607.1"/>
    <property type="molecule type" value="Genomic_DNA"/>
</dbReference>
<dbReference type="Gene3D" id="3.20.20.70">
    <property type="entry name" value="Aldolase class I"/>
    <property type="match status" value="1"/>
</dbReference>